<accession>A0A1X0D9A2</accession>
<organism evidence="1 2">
    <name type="scientific">Mycolicibacterium insubricum</name>
    <dbReference type="NCBI Taxonomy" id="444597"/>
    <lineage>
        <taxon>Bacteria</taxon>
        <taxon>Bacillati</taxon>
        <taxon>Actinomycetota</taxon>
        <taxon>Actinomycetes</taxon>
        <taxon>Mycobacteriales</taxon>
        <taxon>Mycobacteriaceae</taxon>
        <taxon>Mycolicibacterium</taxon>
    </lineage>
</organism>
<evidence type="ECO:0000313" key="2">
    <source>
        <dbReference type="Proteomes" id="UP000192801"/>
    </source>
</evidence>
<dbReference type="AlphaFoldDB" id="A0A1X0D9A2"/>
<dbReference type="STRING" id="444597.BST26_14005"/>
<gene>
    <name evidence="1" type="ORF">BST26_14005</name>
</gene>
<comment type="caution">
    <text evidence="1">The sequence shown here is derived from an EMBL/GenBank/DDBJ whole genome shotgun (WGS) entry which is preliminary data.</text>
</comment>
<reference evidence="1 2" key="1">
    <citation type="submission" date="2016-12" db="EMBL/GenBank/DDBJ databases">
        <title>The new phylogeny of genus Mycobacterium.</title>
        <authorList>
            <person name="Tortoli E."/>
            <person name="Trovato A."/>
            <person name="Cirillo D.M."/>
        </authorList>
    </citation>
    <scope>NUCLEOTIDE SEQUENCE [LARGE SCALE GENOMIC DNA]</scope>
    <source>
        <strain evidence="1 2">DSM 45130</strain>
    </source>
</reference>
<dbReference type="OrthoDB" id="7619962at2"/>
<dbReference type="RefSeq" id="WP_083031740.1">
    <property type="nucleotide sequence ID" value="NZ_AP022618.1"/>
</dbReference>
<evidence type="ECO:0000313" key="1">
    <source>
        <dbReference type="EMBL" id="ORA68963.1"/>
    </source>
</evidence>
<dbReference type="Proteomes" id="UP000192801">
    <property type="component" value="Unassembled WGS sequence"/>
</dbReference>
<dbReference type="EMBL" id="MVHS01000034">
    <property type="protein sequence ID" value="ORA68963.1"/>
    <property type="molecule type" value="Genomic_DNA"/>
</dbReference>
<protein>
    <submittedName>
        <fullName evidence="1">Hydrogenase</fullName>
    </submittedName>
</protein>
<sequence>MQVLLFVLGLVLFLLGLLTGLLNPAVKNPRMGVASHLQGITNGPLLIVIGLLWPYVHLGHVWQIVTVALLTYGTYANWLATQLAAIWGAGRRFAPAAAGEHTASPAKEGVVDFLLASLAPAIIAATVILIVGVLR</sequence>
<name>A0A1X0D9A2_9MYCO</name>
<proteinExistence type="predicted"/>
<keyword evidence="2" id="KW-1185">Reference proteome</keyword>